<dbReference type="InterPro" id="IPR050955">
    <property type="entry name" value="Plant_Biomass_Hydrol_Est"/>
</dbReference>
<dbReference type="PANTHER" id="PTHR43037:SF5">
    <property type="entry name" value="FERULOYL ESTERASE"/>
    <property type="match status" value="1"/>
</dbReference>
<dbReference type="PANTHER" id="PTHR43037">
    <property type="entry name" value="UNNAMED PRODUCT-RELATED"/>
    <property type="match status" value="1"/>
</dbReference>
<keyword evidence="1" id="KW-0645">Protease</keyword>
<comment type="caution">
    <text evidence="5">The sequence shown here is derived from an EMBL/GenBank/DDBJ whole genome shotgun (WGS) entry which is preliminary data.</text>
</comment>
<dbReference type="EMBL" id="CAJNOG010000112">
    <property type="protein sequence ID" value="CAF0959759.1"/>
    <property type="molecule type" value="Genomic_DNA"/>
</dbReference>
<organism evidence="5 6">
    <name type="scientific">Adineta steineri</name>
    <dbReference type="NCBI Taxonomy" id="433720"/>
    <lineage>
        <taxon>Eukaryota</taxon>
        <taxon>Metazoa</taxon>
        <taxon>Spiralia</taxon>
        <taxon>Gnathifera</taxon>
        <taxon>Rotifera</taxon>
        <taxon>Eurotatoria</taxon>
        <taxon>Bdelloidea</taxon>
        <taxon>Adinetida</taxon>
        <taxon>Adinetidae</taxon>
        <taxon>Adineta</taxon>
    </lineage>
</organism>
<feature type="domain" description="P/Homo B" evidence="4">
    <location>
        <begin position="286"/>
        <end position="362"/>
    </location>
</feature>
<dbReference type="Pfam" id="PF01483">
    <property type="entry name" value="P_proprotein"/>
    <property type="match status" value="1"/>
</dbReference>
<dbReference type="Gene3D" id="3.40.50.1820">
    <property type="entry name" value="alpha/beta hydrolase"/>
    <property type="match status" value="1"/>
</dbReference>
<dbReference type="SUPFAM" id="SSF53474">
    <property type="entry name" value="alpha/beta-Hydrolases"/>
    <property type="match status" value="1"/>
</dbReference>
<evidence type="ECO:0000256" key="2">
    <source>
        <dbReference type="ARBA" id="ARBA00022729"/>
    </source>
</evidence>
<evidence type="ECO:0000256" key="3">
    <source>
        <dbReference type="ARBA" id="ARBA00022801"/>
    </source>
</evidence>
<proteinExistence type="predicted"/>
<dbReference type="GO" id="GO:0006508">
    <property type="term" value="P:proteolysis"/>
    <property type="evidence" value="ECO:0007669"/>
    <property type="project" value="UniProtKB-KW"/>
</dbReference>
<keyword evidence="3" id="KW-0378">Hydrolase</keyword>
<sequence length="416" mass="47039">MNAKVQENCTEKYGSPPAERVVTLDTGFIFFNLCANISDFITTFNFTDSNGDVRGACFITAQSKQPLPLLVWLHPAMFPTSSISLTGLLEQANKANLTGTSDGPLGYHILMPYGRSTTHIYPPPADQGIGWDNWYRNYNRSDPALNVDVQAIDYSINKVLTTQSNDYQIDKSRVFLSGWSNGGAMAVEYALNTPGIAAAAVYSPPDPYRDYNDLCAQDPYPTDFTPILLLYNQCDVINICVTGVNFIEDLNKRYCDLTAEAVIIDSDLQRTSECDKSCTAEFGIDDDSTKGFYKWPFMTTHAWAERAQGIWTLEIRFDNEDYANTSLTNQQNQTISDKHESQKPTTGEFFEWSLVLHGTKQAPYQDQIPLKHLENKSKLYITKQIHENNFRDKAKYVKLLQQDNQKRLGSDDEMMM</sequence>
<dbReference type="SUPFAM" id="SSF49785">
    <property type="entry name" value="Galactose-binding domain-like"/>
    <property type="match status" value="1"/>
</dbReference>
<dbReference type="PROSITE" id="PS51829">
    <property type="entry name" value="P_HOMO_B"/>
    <property type="match status" value="1"/>
</dbReference>
<dbReference type="GO" id="GO:0004252">
    <property type="term" value="F:serine-type endopeptidase activity"/>
    <property type="evidence" value="ECO:0007669"/>
    <property type="project" value="InterPro"/>
</dbReference>
<evidence type="ECO:0000313" key="5">
    <source>
        <dbReference type="EMBL" id="CAF0959759.1"/>
    </source>
</evidence>
<dbReference type="AlphaFoldDB" id="A0A814DXZ6"/>
<gene>
    <name evidence="5" type="ORF">JYZ213_LOCUS13771</name>
</gene>
<protein>
    <recommendedName>
        <fullName evidence="4">P/Homo B domain-containing protein</fullName>
    </recommendedName>
</protein>
<dbReference type="Proteomes" id="UP000663845">
    <property type="component" value="Unassembled WGS sequence"/>
</dbReference>
<accession>A0A814DXZ6</accession>
<keyword evidence="2" id="KW-0732">Signal</keyword>
<dbReference type="InterPro" id="IPR029058">
    <property type="entry name" value="AB_hydrolase_fold"/>
</dbReference>
<evidence type="ECO:0000313" key="6">
    <source>
        <dbReference type="Proteomes" id="UP000663845"/>
    </source>
</evidence>
<name>A0A814DXZ6_9BILA</name>
<dbReference type="InterPro" id="IPR002884">
    <property type="entry name" value="P_dom"/>
</dbReference>
<dbReference type="InterPro" id="IPR008979">
    <property type="entry name" value="Galactose-bd-like_sf"/>
</dbReference>
<evidence type="ECO:0000259" key="4">
    <source>
        <dbReference type="PROSITE" id="PS51829"/>
    </source>
</evidence>
<dbReference type="Gene3D" id="2.60.120.260">
    <property type="entry name" value="Galactose-binding domain-like"/>
    <property type="match status" value="1"/>
</dbReference>
<reference evidence="5" key="1">
    <citation type="submission" date="2021-02" db="EMBL/GenBank/DDBJ databases">
        <authorList>
            <person name="Nowell W R."/>
        </authorList>
    </citation>
    <scope>NUCLEOTIDE SEQUENCE</scope>
</reference>
<evidence type="ECO:0000256" key="1">
    <source>
        <dbReference type="ARBA" id="ARBA00022670"/>
    </source>
</evidence>